<proteinExistence type="inferred from homology"/>
<comment type="caution">
    <text evidence="11">The sequence shown here is derived from an EMBL/GenBank/DDBJ whole genome shotgun (WGS) entry which is preliminary data.</text>
</comment>
<dbReference type="SUPFAM" id="SSF102114">
    <property type="entry name" value="Radical SAM enzymes"/>
    <property type="match status" value="1"/>
</dbReference>
<name>A0ABR7I6C2_9FIRM</name>
<dbReference type="EMBL" id="JACOQH010000001">
    <property type="protein sequence ID" value="MBC5752468.1"/>
    <property type="molecule type" value="Genomic_DNA"/>
</dbReference>
<dbReference type="SFLD" id="SFLDS00029">
    <property type="entry name" value="Radical_SAM"/>
    <property type="match status" value="1"/>
</dbReference>
<keyword evidence="6 9" id="KW-0408">Iron</keyword>
<dbReference type="SFLD" id="SFLDG01065">
    <property type="entry name" value="anaerobic_coproporphyrinogen-I"/>
    <property type="match status" value="1"/>
</dbReference>
<dbReference type="InterPro" id="IPR004559">
    <property type="entry name" value="HemW-like"/>
</dbReference>
<dbReference type="PANTHER" id="PTHR13932:SF5">
    <property type="entry name" value="RADICAL S-ADENOSYL METHIONINE DOMAIN-CONTAINING PROTEIN 1, MITOCHONDRIAL"/>
    <property type="match status" value="1"/>
</dbReference>
<dbReference type="NCBIfam" id="TIGR00539">
    <property type="entry name" value="hemN_rel"/>
    <property type="match status" value="1"/>
</dbReference>
<comment type="similarity">
    <text evidence="1">Belongs to the anaerobic coproporphyrinogen-III oxidase family. HemW subfamily.</text>
</comment>
<dbReference type="InterPro" id="IPR034505">
    <property type="entry name" value="Coproporphyrinogen-III_oxidase"/>
</dbReference>
<dbReference type="SMART" id="SM00729">
    <property type="entry name" value="Elp3"/>
    <property type="match status" value="1"/>
</dbReference>
<keyword evidence="7 9" id="KW-0411">Iron-sulfur</keyword>
<dbReference type="InterPro" id="IPR007197">
    <property type="entry name" value="rSAM"/>
</dbReference>
<dbReference type="Pfam" id="PF04055">
    <property type="entry name" value="Radical_SAM"/>
    <property type="match status" value="1"/>
</dbReference>
<dbReference type="PROSITE" id="PS51918">
    <property type="entry name" value="RADICAL_SAM"/>
    <property type="match status" value="1"/>
</dbReference>
<organism evidence="11 12">
    <name type="scientific">Roseburia yibonii</name>
    <dbReference type="NCBI Taxonomy" id="2763063"/>
    <lineage>
        <taxon>Bacteria</taxon>
        <taxon>Bacillati</taxon>
        <taxon>Bacillota</taxon>
        <taxon>Clostridia</taxon>
        <taxon>Lachnospirales</taxon>
        <taxon>Lachnospiraceae</taxon>
        <taxon>Roseburia</taxon>
    </lineage>
</organism>
<keyword evidence="9" id="KW-0004">4Fe-4S</keyword>
<evidence type="ECO:0000256" key="2">
    <source>
        <dbReference type="ARBA" id="ARBA00017228"/>
    </source>
</evidence>
<reference evidence="11 12" key="1">
    <citation type="submission" date="2020-08" db="EMBL/GenBank/DDBJ databases">
        <title>Genome public.</title>
        <authorList>
            <person name="Liu C."/>
            <person name="Sun Q."/>
        </authorList>
    </citation>
    <scope>NUCLEOTIDE SEQUENCE [LARGE SCALE GENOMIC DNA]</scope>
    <source>
        <strain evidence="11 12">BX0805</strain>
    </source>
</reference>
<dbReference type="InterPro" id="IPR058240">
    <property type="entry name" value="rSAM_sf"/>
</dbReference>
<keyword evidence="12" id="KW-1185">Reference proteome</keyword>
<sequence>MADKSLELYVHIPFCVRKCEYCDFLSAPAGADTQQEYVRNLLLEIEQKGVRCTDYEVTTIFFGGGTPSILKAGWIADILNAIHRNFKVRKDAEIAIECNPGTLTFEKLSIYKSAGINRISVGLQSASDAELRELGRIHTYEDFLKSYDLIRKKGFSNVNIDLMAALPGQTLKSYEQTLRRVLALKPEHISAYSLIIEEGTPFYEKYEADELLREKGEKPQMLPSEETERLMYERTKELLLAHGYERYEISNYARRGYACRHNIGYWRRENYLGFGLGSASLLENERFHNTTDLTDYLGGDYLAYEQEKLDKKSQMEEFMFLGLRMTDGISTECFRQTFGLTVELVYGPVLEQQIADQLLRKEDGRIFLTERGLDVSNYVMAQFLLDK</sequence>
<dbReference type="SFLD" id="SFLDF00288">
    <property type="entry name" value="HemN-like__clustered_with_nucl"/>
    <property type="match status" value="1"/>
</dbReference>
<dbReference type="SFLD" id="SFLDG01082">
    <property type="entry name" value="B12-binding_domain_containing"/>
    <property type="match status" value="1"/>
</dbReference>
<accession>A0ABR7I6C2</accession>
<dbReference type="SFLD" id="SFLDF00562">
    <property type="entry name" value="HemN-like__clustered_with_heat"/>
    <property type="match status" value="1"/>
</dbReference>
<evidence type="ECO:0000259" key="10">
    <source>
        <dbReference type="PROSITE" id="PS51918"/>
    </source>
</evidence>
<dbReference type="RefSeq" id="WP_186981328.1">
    <property type="nucleotide sequence ID" value="NZ_JACOQH010000001.1"/>
</dbReference>
<keyword evidence="5 9" id="KW-0479">Metal-binding</keyword>
<feature type="domain" description="Radical SAM core" evidence="10">
    <location>
        <begin position="1"/>
        <end position="245"/>
    </location>
</feature>
<keyword evidence="9" id="KW-0963">Cytoplasm</keyword>
<dbReference type="InterPro" id="IPR006638">
    <property type="entry name" value="Elp3/MiaA/NifB-like_rSAM"/>
</dbReference>
<protein>
    <recommendedName>
        <fullName evidence="2 9">Heme chaperone HemW</fullName>
    </recommendedName>
</protein>
<evidence type="ECO:0000256" key="8">
    <source>
        <dbReference type="ARBA" id="ARBA00023186"/>
    </source>
</evidence>
<dbReference type="Proteomes" id="UP000621540">
    <property type="component" value="Unassembled WGS sequence"/>
</dbReference>
<keyword evidence="4 9" id="KW-0949">S-adenosyl-L-methionine</keyword>
<dbReference type="InterPro" id="IPR010723">
    <property type="entry name" value="HemN_C"/>
</dbReference>
<gene>
    <name evidence="11" type="ORF">H8Z76_00255</name>
</gene>
<keyword evidence="3 9" id="KW-0349">Heme</keyword>
<evidence type="ECO:0000256" key="3">
    <source>
        <dbReference type="ARBA" id="ARBA00022617"/>
    </source>
</evidence>
<evidence type="ECO:0000256" key="5">
    <source>
        <dbReference type="ARBA" id="ARBA00022723"/>
    </source>
</evidence>
<keyword evidence="8 9" id="KW-0143">Chaperone</keyword>
<dbReference type="InterPro" id="IPR013785">
    <property type="entry name" value="Aldolase_TIM"/>
</dbReference>
<evidence type="ECO:0000256" key="6">
    <source>
        <dbReference type="ARBA" id="ARBA00023004"/>
    </source>
</evidence>
<evidence type="ECO:0000256" key="9">
    <source>
        <dbReference type="RuleBase" id="RU364116"/>
    </source>
</evidence>
<evidence type="ECO:0000256" key="1">
    <source>
        <dbReference type="ARBA" id="ARBA00006100"/>
    </source>
</evidence>
<dbReference type="Gene3D" id="3.20.20.70">
    <property type="entry name" value="Aldolase class I"/>
    <property type="match status" value="1"/>
</dbReference>
<evidence type="ECO:0000313" key="12">
    <source>
        <dbReference type="Proteomes" id="UP000621540"/>
    </source>
</evidence>
<evidence type="ECO:0000313" key="11">
    <source>
        <dbReference type="EMBL" id="MBC5752468.1"/>
    </source>
</evidence>
<evidence type="ECO:0000256" key="7">
    <source>
        <dbReference type="ARBA" id="ARBA00023014"/>
    </source>
</evidence>
<comment type="function">
    <text evidence="9">Probably acts as a heme chaperone, transferring heme to an unknown acceptor. Binds one molecule of heme per monomer, possibly covalently. Binds 1 [4Fe-4S] cluster. The cluster is coordinated with 3 cysteines and an exchangeable S-adenosyl-L-methionine.</text>
</comment>
<dbReference type="Pfam" id="PF06969">
    <property type="entry name" value="HemN_C"/>
    <property type="match status" value="1"/>
</dbReference>
<dbReference type="PANTHER" id="PTHR13932">
    <property type="entry name" value="COPROPORPHYRINIGEN III OXIDASE"/>
    <property type="match status" value="1"/>
</dbReference>
<comment type="subcellular location">
    <subcellularLocation>
        <location evidence="9">Cytoplasm</location>
    </subcellularLocation>
</comment>
<evidence type="ECO:0000256" key="4">
    <source>
        <dbReference type="ARBA" id="ARBA00022691"/>
    </source>
</evidence>